<feature type="chain" id="PRO_5040245422" evidence="2">
    <location>
        <begin position="19"/>
        <end position="675"/>
    </location>
</feature>
<feature type="region of interest" description="Disordered" evidence="1">
    <location>
        <begin position="554"/>
        <end position="574"/>
    </location>
</feature>
<dbReference type="EMBL" id="MU007026">
    <property type="protein sequence ID" value="KAF2432454.1"/>
    <property type="molecule type" value="Genomic_DNA"/>
</dbReference>
<keyword evidence="2" id="KW-0732">Signal</keyword>
<dbReference type="Proteomes" id="UP000800235">
    <property type="component" value="Unassembled WGS sequence"/>
</dbReference>
<feature type="region of interest" description="Disordered" evidence="1">
    <location>
        <begin position="85"/>
        <end position="107"/>
    </location>
</feature>
<evidence type="ECO:0000256" key="1">
    <source>
        <dbReference type="SAM" id="MobiDB-lite"/>
    </source>
</evidence>
<accession>A0A9P4TZF4</accession>
<feature type="compositionally biased region" description="Polar residues" evidence="1">
    <location>
        <begin position="85"/>
        <end position="102"/>
    </location>
</feature>
<comment type="caution">
    <text evidence="3">The sequence shown here is derived from an EMBL/GenBank/DDBJ whole genome shotgun (WGS) entry which is preliminary data.</text>
</comment>
<organism evidence="3 4">
    <name type="scientific">Tothia fuscella</name>
    <dbReference type="NCBI Taxonomy" id="1048955"/>
    <lineage>
        <taxon>Eukaryota</taxon>
        <taxon>Fungi</taxon>
        <taxon>Dikarya</taxon>
        <taxon>Ascomycota</taxon>
        <taxon>Pezizomycotina</taxon>
        <taxon>Dothideomycetes</taxon>
        <taxon>Pleosporomycetidae</taxon>
        <taxon>Venturiales</taxon>
        <taxon>Cylindrosympodiaceae</taxon>
        <taxon>Tothia</taxon>
    </lineage>
</organism>
<evidence type="ECO:0000313" key="3">
    <source>
        <dbReference type="EMBL" id="KAF2432454.1"/>
    </source>
</evidence>
<evidence type="ECO:0000256" key="2">
    <source>
        <dbReference type="SAM" id="SignalP"/>
    </source>
</evidence>
<reference evidence="3" key="1">
    <citation type="journal article" date="2020" name="Stud. Mycol.">
        <title>101 Dothideomycetes genomes: a test case for predicting lifestyles and emergence of pathogens.</title>
        <authorList>
            <person name="Haridas S."/>
            <person name="Albert R."/>
            <person name="Binder M."/>
            <person name="Bloem J."/>
            <person name="Labutti K."/>
            <person name="Salamov A."/>
            <person name="Andreopoulos B."/>
            <person name="Baker S."/>
            <person name="Barry K."/>
            <person name="Bills G."/>
            <person name="Bluhm B."/>
            <person name="Cannon C."/>
            <person name="Castanera R."/>
            <person name="Culley D."/>
            <person name="Daum C."/>
            <person name="Ezra D."/>
            <person name="Gonzalez J."/>
            <person name="Henrissat B."/>
            <person name="Kuo A."/>
            <person name="Liang C."/>
            <person name="Lipzen A."/>
            <person name="Lutzoni F."/>
            <person name="Magnuson J."/>
            <person name="Mondo S."/>
            <person name="Nolan M."/>
            <person name="Ohm R."/>
            <person name="Pangilinan J."/>
            <person name="Park H.-J."/>
            <person name="Ramirez L."/>
            <person name="Alfaro M."/>
            <person name="Sun H."/>
            <person name="Tritt A."/>
            <person name="Yoshinaga Y."/>
            <person name="Zwiers L.-H."/>
            <person name="Turgeon B."/>
            <person name="Goodwin S."/>
            <person name="Spatafora J."/>
            <person name="Crous P."/>
            <person name="Grigoriev I."/>
        </authorList>
    </citation>
    <scope>NUCLEOTIDE SEQUENCE</scope>
    <source>
        <strain evidence="3">CBS 130266</strain>
    </source>
</reference>
<evidence type="ECO:0000313" key="4">
    <source>
        <dbReference type="Proteomes" id="UP000800235"/>
    </source>
</evidence>
<protein>
    <submittedName>
        <fullName evidence="3">Uncharacterized protein</fullName>
    </submittedName>
</protein>
<feature type="region of interest" description="Disordered" evidence="1">
    <location>
        <begin position="385"/>
        <end position="452"/>
    </location>
</feature>
<proteinExistence type="predicted"/>
<feature type="signal peptide" evidence="2">
    <location>
        <begin position="1"/>
        <end position="18"/>
    </location>
</feature>
<sequence length="675" mass="74571">MKILILMPVVAYLSFSHAAVLLTETTMIITATVTTAKTSTTTAVTIITTTTSIPPEQQDIRLEKELLDSIVISNSATSHLAASIEPSHTTAVPSKASSTSGRIKNIKNETKTTTMPACWTEEERERWEPLIAIDGPMEPFPCSSRSTTITTTTAKPKKSTKMEMSMSVHLRDGIDMVLPIVESKTLPACWTEEDWQRRREEVKSLGPLAGLVHFKPPPYPCYQAPTTSTSPGSAHLSTTTVLLSKTTRPSFSPAETGTREFVRKRYIERTLRELPLDHYRNPASTSTISISIASYTFAITSKTRKTNIGDHIYSYLSWYKTTSPTGKSNVTKYTMEFWNTTETWTWTTPTNTGDLTSSPLPTVGEHDTVAPTNIATSSLNIFSRSYPEPESTAKPKSSEPGPWKLFPRTRLAGKPGHAQSSLNMESRTYPEPESTRTPKSTSGPGPWKLFPRTRHAGKRNRIIGSPNITYIPEDEYHKTATTTSSSARKTDFATPDSYGGEWYSEYSVRTTETEQQPFSDPYVSTGYETEPPTVTLPVYSKMTHKTRVMRDTRPAEALTPNSQSANPTPTRTHENKVFRPTDLAIEGETCYTISKHCALGLKCVPHMERGGPFRVIGGRADITGVCEKGGNGHPACWNEGTGEQCEEVAGRCHCRGITVNGENGTKEDHSYETPE</sequence>
<keyword evidence="4" id="KW-1185">Reference proteome</keyword>
<gene>
    <name evidence="3" type="ORF">EJ08DRAFT_133405</name>
</gene>
<feature type="compositionally biased region" description="Polar residues" evidence="1">
    <location>
        <begin position="559"/>
        <end position="570"/>
    </location>
</feature>
<name>A0A9P4TZF4_9PEZI</name>
<dbReference type="AlphaFoldDB" id="A0A9P4TZF4"/>